<dbReference type="Pfam" id="PF00480">
    <property type="entry name" value="ROK"/>
    <property type="match status" value="1"/>
</dbReference>
<evidence type="ECO:0000313" key="2">
    <source>
        <dbReference type="EMBL" id="GEO05734.1"/>
    </source>
</evidence>
<dbReference type="SUPFAM" id="SSF46785">
    <property type="entry name" value="Winged helix' DNA-binding domain"/>
    <property type="match status" value="1"/>
</dbReference>
<protein>
    <submittedName>
        <fullName evidence="2">Transcriptional regulator</fullName>
    </submittedName>
</protein>
<dbReference type="InterPro" id="IPR000600">
    <property type="entry name" value="ROK"/>
</dbReference>
<dbReference type="InterPro" id="IPR036390">
    <property type="entry name" value="WH_DNA-bd_sf"/>
</dbReference>
<dbReference type="PROSITE" id="PS01125">
    <property type="entry name" value="ROK"/>
    <property type="match status" value="1"/>
</dbReference>
<dbReference type="EMBL" id="BJYS01000026">
    <property type="protein sequence ID" value="GEO05734.1"/>
    <property type="molecule type" value="Genomic_DNA"/>
</dbReference>
<dbReference type="SUPFAM" id="SSF53067">
    <property type="entry name" value="Actin-like ATPase domain"/>
    <property type="match status" value="2"/>
</dbReference>
<dbReference type="PANTHER" id="PTHR18964">
    <property type="entry name" value="ROK (REPRESSOR, ORF, KINASE) FAMILY"/>
    <property type="match status" value="1"/>
</dbReference>
<proteinExistence type="inferred from homology"/>
<evidence type="ECO:0000313" key="3">
    <source>
        <dbReference type="Proteomes" id="UP000321532"/>
    </source>
</evidence>
<dbReference type="InterPro" id="IPR049874">
    <property type="entry name" value="ROK_cs"/>
</dbReference>
<dbReference type="InterPro" id="IPR043129">
    <property type="entry name" value="ATPase_NBD"/>
</dbReference>
<dbReference type="OrthoDB" id="9810372at2"/>
<sequence length="428" mass="47192">MSTLLLEDNYVKNLNNIDRKKHLLKIKIIKYLYIKGAKSNTDICNRFNISSPTSMSLINELMSEGLVEKQGRGNSLGGRKPDLYGLRDNSLFVLSIAMERFKTQMAIFDNNNNNITGIQDFPIWISKDLSAVEQLYEYASKLIESSGINPDKLMGIGISMPGLISAKEGNNYTYLHTHQDSESLLQILEAKFKKPVYFQNDVKSAALAEYRFGLAHGRKDVLVLSMDWGIGLGIISDGKLRNGASGFAGEFGHIPMVNDGALCYCGKRGCLETIASGIALAQMAKDGIKSGQRSILNELSDREIDKIEPQLVIDAANRGDQYAINILSEIGVNLGKGIAMLIQLFNPELIILGGKIAEARQYITTPIQYSINKYCMAQLRERTTISLSDLGPNAGILGSVALVMENIFENYLELIEENRQVPVPPGTA</sequence>
<keyword evidence="3" id="KW-1185">Reference proteome</keyword>
<dbReference type="GO" id="GO:0006355">
    <property type="term" value="P:regulation of DNA-templated transcription"/>
    <property type="evidence" value="ECO:0007669"/>
    <property type="project" value="UniProtKB-ARBA"/>
</dbReference>
<dbReference type="Gene3D" id="1.10.10.10">
    <property type="entry name" value="Winged helix-like DNA-binding domain superfamily/Winged helix DNA-binding domain"/>
    <property type="match status" value="1"/>
</dbReference>
<dbReference type="Gene3D" id="3.30.420.40">
    <property type="match status" value="2"/>
</dbReference>
<accession>A0A512B185</accession>
<evidence type="ECO:0000256" key="1">
    <source>
        <dbReference type="ARBA" id="ARBA00006479"/>
    </source>
</evidence>
<dbReference type="PANTHER" id="PTHR18964:SF149">
    <property type="entry name" value="BIFUNCTIONAL UDP-N-ACETYLGLUCOSAMINE 2-EPIMERASE_N-ACETYLMANNOSAMINE KINASE"/>
    <property type="match status" value="1"/>
</dbReference>
<comment type="caution">
    <text evidence="2">The sequence shown here is derived from an EMBL/GenBank/DDBJ whole genome shotgun (WGS) entry which is preliminary data.</text>
</comment>
<comment type="similarity">
    <text evidence="1">Belongs to the ROK (NagC/XylR) family.</text>
</comment>
<organism evidence="2 3">
    <name type="scientific">Adhaeribacter aerolatus</name>
    <dbReference type="NCBI Taxonomy" id="670289"/>
    <lineage>
        <taxon>Bacteria</taxon>
        <taxon>Pseudomonadati</taxon>
        <taxon>Bacteroidota</taxon>
        <taxon>Cytophagia</taxon>
        <taxon>Cytophagales</taxon>
        <taxon>Hymenobacteraceae</taxon>
        <taxon>Adhaeribacter</taxon>
    </lineage>
</organism>
<dbReference type="InterPro" id="IPR036388">
    <property type="entry name" value="WH-like_DNA-bd_sf"/>
</dbReference>
<dbReference type="CDD" id="cd00090">
    <property type="entry name" value="HTH_ARSR"/>
    <property type="match status" value="1"/>
</dbReference>
<dbReference type="InterPro" id="IPR011991">
    <property type="entry name" value="ArsR-like_HTH"/>
</dbReference>
<reference evidence="2 3" key="1">
    <citation type="submission" date="2019-07" db="EMBL/GenBank/DDBJ databases">
        <title>Whole genome shotgun sequence of Adhaeribacter aerolatus NBRC 106133.</title>
        <authorList>
            <person name="Hosoyama A."/>
            <person name="Uohara A."/>
            <person name="Ohji S."/>
            <person name="Ichikawa N."/>
        </authorList>
    </citation>
    <scope>NUCLEOTIDE SEQUENCE [LARGE SCALE GENOMIC DNA]</scope>
    <source>
        <strain evidence="2 3">NBRC 106133</strain>
    </source>
</reference>
<dbReference type="Proteomes" id="UP000321532">
    <property type="component" value="Unassembled WGS sequence"/>
</dbReference>
<dbReference type="RefSeq" id="WP_146900368.1">
    <property type="nucleotide sequence ID" value="NZ_BJYS01000026.1"/>
</dbReference>
<dbReference type="AlphaFoldDB" id="A0A512B185"/>
<gene>
    <name evidence="2" type="ORF">AAE02nite_33980</name>
</gene>
<name>A0A512B185_9BACT</name>